<dbReference type="EMBL" id="LAVV01007001">
    <property type="protein sequence ID" value="KNZ57480.1"/>
    <property type="molecule type" value="Genomic_DNA"/>
</dbReference>
<keyword evidence="2" id="KW-1185">Reference proteome</keyword>
<reference evidence="1 2" key="1">
    <citation type="submission" date="2015-08" db="EMBL/GenBank/DDBJ databases">
        <title>Next Generation Sequencing and Analysis of the Genome of Puccinia sorghi L Schw, the Causal Agent of Maize Common Rust.</title>
        <authorList>
            <person name="Rochi L."/>
            <person name="Burguener G."/>
            <person name="Darino M."/>
            <person name="Turjanski A."/>
            <person name="Kreff E."/>
            <person name="Dieguez M.J."/>
            <person name="Sacco F."/>
        </authorList>
    </citation>
    <scope>NUCLEOTIDE SEQUENCE [LARGE SCALE GENOMIC DNA]</scope>
    <source>
        <strain evidence="1 2">RO10H11247</strain>
    </source>
</reference>
<dbReference type="VEuPathDB" id="FungiDB:VP01_2148g1"/>
<proteinExistence type="predicted"/>
<dbReference type="OrthoDB" id="3169417at2759"/>
<gene>
    <name evidence="1" type="ORF">VP01_2148g1</name>
</gene>
<sequence>MFSRPDKDRGFTTRARLQGAGEGARFVLSLRESTYLFTQAEMRETPAQKALSIRVSEITQEPQREDAVQTRPMTSWAAQFFAQRRPPMISIDPMQPKEKYHSGSHDILSTRRSRKLSSFVRRTSSAIMQTASKCRRLPVRRECGYMTTMASSEQPRNRTHTPSVLVYNPPNVEPDARFGGAYVKIGTIQRRLAWPLHKDDTCSQNGFTHG</sequence>
<name>A0A0L6VBI5_9BASI</name>
<evidence type="ECO:0000313" key="1">
    <source>
        <dbReference type="EMBL" id="KNZ57480.1"/>
    </source>
</evidence>
<accession>A0A0L6VBI5</accession>
<protein>
    <submittedName>
        <fullName evidence="1">Uncharacterized protein</fullName>
    </submittedName>
</protein>
<feature type="non-terminal residue" evidence="1">
    <location>
        <position position="210"/>
    </location>
</feature>
<dbReference type="Proteomes" id="UP000037035">
    <property type="component" value="Unassembled WGS sequence"/>
</dbReference>
<organism evidence="1 2">
    <name type="scientific">Puccinia sorghi</name>
    <dbReference type="NCBI Taxonomy" id="27349"/>
    <lineage>
        <taxon>Eukaryota</taxon>
        <taxon>Fungi</taxon>
        <taxon>Dikarya</taxon>
        <taxon>Basidiomycota</taxon>
        <taxon>Pucciniomycotina</taxon>
        <taxon>Pucciniomycetes</taxon>
        <taxon>Pucciniales</taxon>
        <taxon>Pucciniaceae</taxon>
        <taxon>Puccinia</taxon>
    </lineage>
</organism>
<comment type="caution">
    <text evidence="1">The sequence shown here is derived from an EMBL/GenBank/DDBJ whole genome shotgun (WGS) entry which is preliminary data.</text>
</comment>
<evidence type="ECO:0000313" key="2">
    <source>
        <dbReference type="Proteomes" id="UP000037035"/>
    </source>
</evidence>
<dbReference type="AlphaFoldDB" id="A0A0L6VBI5"/>